<dbReference type="PANTHER" id="PTHR43498:SF1">
    <property type="entry name" value="COB--COM HETERODISULFIDE REDUCTASE IRON-SULFUR SUBUNIT A"/>
    <property type="match status" value="1"/>
</dbReference>
<dbReference type="InterPro" id="IPR039650">
    <property type="entry name" value="HdrA-like"/>
</dbReference>
<evidence type="ECO:0000313" key="7">
    <source>
        <dbReference type="Proteomes" id="UP000321058"/>
    </source>
</evidence>
<gene>
    <name evidence="6" type="ORF">RSO01_01070</name>
</gene>
<keyword evidence="3" id="KW-0560">Oxidoreductase</keyword>
<keyword evidence="4" id="KW-0408">Iron</keyword>
<dbReference type="GO" id="GO:0051539">
    <property type="term" value="F:4 iron, 4 sulfur cluster binding"/>
    <property type="evidence" value="ECO:0007669"/>
    <property type="project" value="UniProtKB-KW"/>
</dbReference>
<evidence type="ECO:0000256" key="5">
    <source>
        <dbReference type="ARBA" id="ARBA00023014"/>
    </source>
</evidence>
<evidence type="ECO:0000256" key="3">
    <source>
        <dbReference type="ARBA" id="ARBA00023002"/>
    </source>
</evidence>
<keyword evidence="1" id="KW-0004">4Fe-4S</keyword>
<dbReference type="GO" id="GO:0046872">
    <property type="term" value="F:metal ion binding"/>
    <property type="evidence" value="ECO:0007669"/>
    <property type="project" value="UniProtKB-KW"/>
</dbReference>
<dbReference type="Pfam" id="PF12831">
    <property type="entry name" value="FAD_oxidored"/>
    <property type="match status" value="1"/>
</dbReference>
<evidence type="ECO:0000256" key="2">
    <source>
        <dbReference type="ARBA" id="ARBA00022723"/>
    </source>
</evidence>
<dbReference type="Proteomes" id="UP000321058">
    <property type="component" value="Unassembled WGS sequence"/>
</dbReference>
<keyword evidence="7" id="KW-1185">Reference proteome</keyword>
<keyword evidence="5" id="KW-0411">Iron-sulfur</keyword>
<evidence type="ECO:0000256" key="4">
    <source>
        <dbReference type="ARBA" id="ARBA00023004"/>
    </source>
</evidence>
<evidence type="ECO:0000256" key="1">
    <source>
        <dbReference type="ARBA" id="ARBA00022485"/>
    </source>
</evidence>
<accession>A0A512N2W8</accession>
<dbReference type="OrthoDB" id="9777740at2"/>
<protein>
    <submittedName>
        <fullName evidence="6">Membrane protein</fullName>
    </submittedName>
</protein>
<name>A0A512N2W8_9HYPH</name>
<keyword evidence="2" id="KW-0479">Metal-binding</keyword>
<dbReference type="PANTHER" id="PTHR43498">
    <property type="entry name" value="FERREDOXIN:COB-COM HETERODISULFIDE REDUCTASE SUBUNIT A"/>
    <property type="match status" value="1"/>
</dbReference>
<dbReference type="InterPro" id="IPR036188">
    <property type="entry name" value="FAD/NAD-bd_sf"/>
</dbReference>
<comment type="caution">
    <text evidence="6">The sequence shown here is derived from an EMBL/GenBank/DDBJ whole genome shotgun (WGS) entry which is preliminary data.</text>
</comment>
<sequence length="424" mass="44231">MNPIDCDVLASGGGMAGTVAAIAAARQGARTVLFERHGFLGGAATAGAVGQFVGWETRAGRRVIAGLAEEIVGRLQAMGGSSGHGHFVMSTGHRMDRVEYDTEILKVVLDEMAHEAGVRVLLHGQLAQISRRGRTIGSATVLTKGGLLEVRARFFIDSSGDLDLMARAGAPFLDLDEGESLQPATMMFRLGPIDFAAFDGMSADAKAALAARGVAEGALPRAALHCSRVPGGDDGWFNVTRLAIDASDPFALSDGEREGRRQALAAARFITANVPGCARARLVSFAPQLGIRETRRIAGLATLTADDLRNGAEFTDTMALGAYPIDVHHAGDANITFEELGPDHVYALPYRIAVPQGLDNALVAGRGLSATHEAHGAIRVMPTAMAVAQAVGTAAALLAASNQPTAQLDPATLREKLRDAGAML</sequence>
<dbReference type="GO" id="GO:0016491">
    <property type="term" value="F:oxidoreductase activity"/>
    <property type="evidence" value="ECO:0007669"/>
    <property type="project" value="UniProtKB-KW"/>
</dbReference>
<dbReference type="AlphaFoldDB" id="A0A512N2W8"/>
<dbReference type="SUPFAM" id="SSF51905">
    <property type="entry name" value="FAD/NAD(P)-binding domain"/>
    <property type="match status" value="1"/>
</dbReference>
<dbReference type="Gene3D" id="3.50.50.60">
    <property type="entry name" value="FAD/NAD(P)-binding domain"/>
    <property type="match status" value="1"/>
</dbReference>
<organism evidence="6 7">
    <name type="scientific">Reyranella soli</name>
    <dbReference type="NCBI Taxonomy" id="1230389"/>
    <lineage>
        <taxon>Bacteria</taxon>
        <taxon>Pseudomonadati</taxon>
        <taxon>Pseudomonadota</taxon>
        <taxon>Alphaproteobacteria</taxon>
        <taxon>Hyphomicrobiales</taxon>
        <taxon>Reyranellaceae</taxon>
        <taxon>Reyranella</taxon>
    </lineage>
</organism>
<proteinExistence type="predicted"/>
<reference evidence="6 7" key="1">
    <citation type="submission" date="2019-07" db="EMBL/GenBank/DDBJ databases">
        <title>Whole genome shotgun sequence of Reyranella soli NBRC 108950.</title>
        <authorList>
            <person name="Hosoyama A."/>
            <person name="Uohara A."/>
            <person name="Ohji S."/>
            <person name="Ichikawa N."/>
        </authorList>
    </citation>
    <scope>NUCLEOTIDE SEQUENCE [LARGE SCALE GENOMIC DNA]</scope>
    <source>
        <strain evidence="6 7">NBRC 108950</strain>
    </source>
</reference>
<dbReference type="EMBL" id="BKAJ01000003">
    <property type="protein sequence ID" value="GEP52941.1"/>
    <property type="molecule type" value="Genomic_DNA"/>
</dbReference>
<evidence type="ECO:0000313" key="6">
    <source>
        <dbReference type="EMBL" id="GEP52941.1"/>
    </source>
</evidence>